<gene>
    <name evidence="2" type="ORF">DM860_006467</name>
</gene>
<accession>A0A328D3L7</accession>
<feature type="compositionally biased region" description="Basic residues" evidence="1">
    <location>
        <begin position="1"/>
        <end position="16"/>
    </location>
</feature>
<reference evidence="2 3" key="1">
    <citation type="submission" date="2018-06" db="EMBL/GenBank/DDBJ databases">
        <title>The Genome of Cuscuta australis (Dodder) Provides Insight into the Evolution of Plant Parasitism.</title>
        <authorList>
            <person name="Liu H."/>
        </authorList>
    </citation>
    <scope>NUCLEOTIDE SEQUENCE [LARGE SCALE GENOMIC DNA]</scope>
    <source>
        <strain evidence="3">cv. Yunnan</strain>
        <tissue evidence="2">Vines</tissue>
    </source>
</reference>
<organism evidence="2 3">
    <name type="scientific">Cuscuta australis</name>
    <dbReference type="NCBI Taxonomy" id="267555"/>
    <lineage>
        <taxon>Eukaryota</taxon>
        <taxon>Viridiplantae</taxon>
        <taxon>Streptophyta</taxon>
        <taxon>Embryophyta</taxon>
        <taxon>Tracheophyta</taxon>
        <taxon>Spermatophyta</taxon>
        <taxon>Magnoliopsida</taxon>
        <taxon>eudicotyledons</taxon>
        <taxon>Gunneridae</taxon>
        <taxon>Pentapetalae</taxon>
        <taxon>asterids</taxon>
        <taxon>lamiids</taxon>
        <taxon>Solanales</taxon>
        <taxon>Convolvulaceae</taxon>
        <taxon>Cuscuteae</taxon>
        <taxon>Cuscuta</taxon>
        <taxon>Cuscuta subgen. Grammica</taxon>
        <taxon>Cuscuta sect. Cleistogrammica</taxon>
    </lineage>
</organism>
<dbReference type="AlphaFoldDB" id="A0A328D3L7"/>
<dbReference type="Proteomes" id="UP000249390">
    <property type="component" value="Unassembled WGS sequence"/>
</dbReference>
<sequence length="124" mass="14621">MSLAHKVHTTKGMTKHKQIEKLTPRPSTEPRRGLPRLAHSFNWVSDLIRTKTQTQKTINPTQQNNTPYDIEPFRKTHKMKQMMQHLVWLNLRHGNNVLGVWMSCFQMHLLIIYMKTNSKLDSMS</sequence>
<evidence type="ECO:0000313" key="3">
    <source>
        <dbReference type="Proteomes" id="UP000249390"/>
    </source>
</evidence>
<feature type="compositionally biased region" description="Basic and acidic residues" evidence="1">
    <location>
        <begin position="17"/>
        <end position="32"/>
    </location>
</feature>
<dbReference type="EMBL" id="NQVE01000194">
    <property type="protein sequence ID" value="RAL40397.1"/>
    <property type="molecule type" value="Genomic_DNA"/>
</dbReference>
<proteinExistence type="predicted"/>
<comment type="caution">
    <text evidence="2">The sequence shown here is derived from an EMBL/GenBank/DDBJ whole genome shotgun (WGS) entry which is preliminary data.</text>
</comment>
<protein>
    <submittedName>
        <fullName evidence="2">Uncharacterized protein</fullName>
    </submittedName>
</protein>
<feature type="region of interest" description="Disordered" evidence="1">
    <location>
        <begin position="1"/>
        <end position="35"/>
    </location>
</feature>
<name>A0A328D3L7_9ASTE</name>
<evidence type="ECO:0000313" key="2">
    <source>
        <dbReference type="EMBL" id="RAL40397.1"/>
    </source>
</evidence>
<keyword evidence="3" id="KW-1185">Reference proteome</keyword>
<evidence type="ECO:0000256" key="1">
    <source>
        <dbReference type="SAM" id="MobiDB-lite"/>
    </source>
</evidence>